<reference evidence="1 2" key="1">
    <citation type="submission" date="2020-04" db="EMBL/GenBank/DDBJ databases">
        <title>Genome Sequencing and Assembley of Pseudoalteromonas artica.</title>
        <authorList>
            <person name="Akerly B."/>
            <person name="Cook G."/>
        </authorList>
    </citation>
    <scope>NUCLEOTIDE SEQUENCE [LARGE SCALE GENOMIC DNA]</scope>
    <source>
        <strain evidence="1 2">NEC-BIFX-0059</strain>
    </source>
</reference>
<evidence type="ECO:0000313" key="1">
    <source>
        <dbReference type="EMBL" id="NMF48180.1"/>
    </source>
</evidence>
<keyword evidence="1" id="KW-0378">Hydrolase</keyword>
<dbReference type="Proteomes" id="UP000519126">
    <property type="component" value="Unassembled WGS sequence"/>
</dbReference>
<dbReference type="GO" id="GO:0016787">
    <property type="term" value="F:hydrolase activity"/>
    <property type="evidence" value="ECO:0007669"/>
    <property type="project" value="UniProtKB-KW"/>
</dbReference>
<evidence type="ECO:0000313" key="2">
    <source>
        <dbReference type="Proteomes" id="UP000519126"/>
    </source>
</evidence>
<sequence>MGLQISTSVRHKLATKHSVTESEIIECFSSREVGSKYLMDDRADHKSNPPTLWFIGTTDAGRCLKVVFIAFQDTGDVVIKTAYEANSAEIKIYNEKA</sequence>
<gene>
    <name evidence="1" type="ORF">HHL01_08300</name>
</gene>
<protein>
    <submittedName>
        <fullName evidence="1">ADP-ribosyl-(Dinitrogen reductase) hydrolase</fullName>
    </submittedName>
</protein>
<proteinExistence type="predicted"/>
<dbReference type="AlphaFoldDB" id="A0A7X9YFB3"/>
<name>A0A7X9YFB3_9GAMM</name>
<accession>A0A7X9YFB3</accession>
<organism evidence="1 2">
    <name type="scientific">Pseudoalteromonas arctica</name>
    <dbReference type="NCBI Taxonomy" id="394751"/>
    <lineage>
        <taxon>Bacteria</taxon>
        <taxon>Pseudomonadati</taxon>
        <taxon>Pseudomonadota</taxon>
        <taxon>Gammaproteobacteria</taxon>
        <taxon>Alteromonadales</taxon>
        <taxon>Pseudoalteromonadaceae</taxon>
        <taxon>Pseudoalteromonas</taxon>
    </lineage>
</organism>
<dbReference type="EMBL" id="JABBCX010000003">
    <property type="protein sequence ID" value="NMF48180.1"/>
    <property type="molecule type" value="Genomic_DNA"/>
</dbReference>
<comment type="caution">
    <text evidence="1">The sequence shown here is derived from an EMBL/GenBank/DDBJ whole genome shotgun (WGS) entry which is preliminary data.</text>
</comment>
<dbReference type="RefSeq" id="WP_170071673.1">
    <property type="nucleotide sequence ID" value="NZ_JABBCX010000003.1"/>
</dbReference>